<keyword evidence="1" id="KW-0472">Membrane</keyword>
<feature type="transmembrane region" description="Helical" evidence="1">
    <location>
        <begin position="174"/>
        <end position="201"/>
    </location>
</feature>
<evidence type="ECO:0000256" key="1">
    <source>
        <dbReference type="SAM" id="Phobius"/>
    </source>
</evidence>
<feature type="transmembrane region" description="Helical" evidence="1">
    <location>
        <begin position="90"/>
        <end position="110"/>
    </location>
</feature>
<proteinExistence type="predicted"/>
<dbReference type="AlphaFoldDB" id="A0A7G1HWM5"/>
<keyword evidence="1" id="KW-1133">Transmembrane helix</keyword>
<name>A0A7G1HWM5_9BACT</name>
<evidence type="ECO:0008006" key="4">
    <source>
        <dbReference type="Google" id="ProtNLM"/>
    </source>
</evidence>
<feature type="transmembrane region" description="Helical" evidence="1">
    <location>
        <begin position="213"/>
        <end position="236"/>
    </location>
</feature>
<dbReference type="EMBL" id="AP023322">
    <property type="protein sequence ID" value="BCI63990.1"/>
    <property type="molecule type" value="Genomic_DNA"/>
</dbReference>
<evidence type="ECO:0000313" key="3">
    <source>
        <dbReference type="Proteomes" id="UP000594042"/>
    </source>
</evidence>
<dbReference type="KEGG" id="copr:Cop2CBH44_23430"/>
<dbReference type="RefSeq" id="WP_200754877.1">
    <property type="nucleotide sequence ID" value="NZ_AP023322.1"/>
</dbReference>
<evidence type="ECO:0000313" key="2">
    <source>
        <dbReference type="EMBL" id="BCI63990.1"/>
    </source>
</evidence>
<feature type="transmembrane region" description="Helical" evidence="1">
    <location>
        <begin position="142"/>
        <end position="162"/>
    </location>
</feature>
<sequence length="301" mass="33953">MTTTDSLHIDQTLQDYDSIIPKQDSLQYESVHHYIPKDTVTFTPKYIYGLAKSCPAPVTNPITDYKEATLIIPKGIAGTPRPASLGINNGITLILAISFLLVATSFRSGVRLVSQMLSSLFSIKESDNSFSGITMTESRLRFFLQILTLILEGIILAFLIQINQPQQEPETSLIHAGIAIGCTSIYYFLQLLVYLLLGSIFTDYNSETKWINGYISINSLLGIFLFPIVFVMIYIPHLSSDALWIAVVLYIFSRIIFIYKSIKIFLRDIYGILYFILYLCALEITPLILLFKGTVILYNII</sequence>
<organism evidence="2 3">
    <name type="scientific">Coprobacter secundus subsp. similis</name>
    <dbReference type="NCBI Taxonomy" id="2751153"/>
    <lineage>
        <taxon>Bacteria</taxon>
        <taxon>Pseudomonadati</taxon>
        <taxon>Bacteroidota</taxon>
        <taxon>Bacteroidia</taxon>
        <taxon>Bacteroidales</taxon>
        <taxon>Barnesiellaceae</taxon>
        <taxon>Coprobacter</taxon>
    </lineage>
</organism>
<keyword evidence="1" id="KW-0812">Transmembrane</keyword>
<dbReference type="InterPro" id="IPR025367">
    <property type="entry name" value="DUF4271"/>
</dbReference>
<accession>A0A7G1HWM5</accession>
<feature type="transmembrane region" description="Helical" evidence="1">
    <location>
        <begin position="271"/>
        <end position="291"/>
    </location>
</feature>
<protein>
    <recommendedName>
        <fullName evidence="4">DUF4271 domain-containing protein</fullName>
    </recommendedName>
</protein>
<feature type="transmembrane region" description="Helical" evidence="1">
    <location>
        <begin position="242"/>
        <end position="259"/>
    </location>
</feature>
<keyword evidence="3" id="KW-1185">Reference proteome</keyword>
<reference evidence="3" key="1">
    <citation type="submission" date="2020-07" db="EMBL/GenBank/DDBJ databases">
        <title>Complete genome sequencing of Coprobacter sp. strain 2CBH44.</title>
        <authorList>
            <person name="Sakamoto M."/>
            <person name="Murakami T."/>
            <person name="Mori H."/>
        </authorList>
    </citation>
    <scope>NUCLEOTIDE SEQUENCE [LARGE SCALE GENOMIC DNA]</scope>
    <source>
        <strain evidence="3">2CBH44</strain>
    </source>
</reference>
<dbReference type="Pfam" id="PF14093">
    <property type="entry name" value="DUF4271"/>
    <property type="match status" value="1"/>
</dbReference>
<dbReference type="Proteomes" id="UP000594042">
    <property type="component" value="Chromosome"/>
</dbReference>
<gene>
    <name evidence="2" type="ORF">Cop2CBH44_23430</name>
</gene>